<dbReference type="HOGENOM" id="CLU_028518_5_2_11"/>
<feature type="transmembrane region" description="Helical" evidence="7">
    <location>
        <begin position="128"/>
        <end position="145"/>
    </location>
</feature>
<dbReference type="OrthoDB" id="9812701at2"/>
<keyword evidence="5 7" id="KW-1133">Transmembrane helix</keyword>
<dbReference type="SUPFAM" id="SSF161098">
    <property type="entry name" value="MetI-like"/>
    <property type="match status" value="1"/>
</dbReference>
<comment type="similarity">
    <text evidence="7">Belongs to the binding-protein-dependent transport system permease family.</text>
</comment>
<dbReference type="STRING" id="471853.Bcav_3500"/>
<dbReference type="GO" id="GO:0055085">
    <property type="term" value="P:transmembrane transport"/>
    <property type="evidence" value="ECO:0007669"/>
    <property type="project" value="InterPro"/>
</dbReference>
<dbReference type="AlphaFoldDB" id="C5C2B7"/>
<dbReference type="eggNOG" id="COG1173">
    <property type="taxonomic scope" value="Bacteria"/>
</dbReference>
<protein>
    <submittedName>
        <fullName evidence="9">Binding-protein-dependent transport systems inner membrane component</fullName>
    </submittedName>
</protein>
<keyword evidence="4 7" id="KW-0812">Transmembrane</keyword>
<evidence type="ECO:0000256" key="4">
    <source>
        <dbReference type="ARBA" id="ARBA00022692"/>
    </source>
</evidence>
<keyword evidence="3" id="KW-1003">Cell membrane</keyword>
<name>C5C2B7_BEUC1</name>
<keyword evidence="6 7" id="KW-0472">Membrane</keyword>
<keyword evidence="2 7" id="KW-0813">Transport</keyword>
<dbReference type="PROSITE" id="PS50928">
    <property type="entry name" value="ABC_TM1"/>
    <property type="match status" value="1"/>
</dbReference>
<evidence type="ECO:0000313" key="9">
    <source>
        <dbReference type="EMBL" id="ACQ81742.1"/>
    </source>
</evidence>
<dbReference type="InterPro" id="IPR000515">
    <property type="entry name" value="MetI-like"/>
</dbReference>
<dbReference type="InterPro" id="IPR035906">
    <property type="entry name" value="MetI-like_sf"/>
</dbReference>
<dbReference type="RefSeq" id="WP_015883979.1">
    <property type="nucleotide sequence ID" value="NC_012669.1"/>
</dbReference>
<accession>C5C2B7</accession>
<evidence type="ECO:0000256" key="3">
    <source>
        <dbReference type="ARBA" id="ARBA00022475"/>
    </source>
</evidence>
<keyword evidence="10" id="KW-1185">Reference proteome</keyword>
<feature type="domain" description="ABC transmembrane type-1" evidence="8">
    <location>
        <begin position="81"/>
        <end position="275"/>
    </location>
</feature>
<organism evidence="9 10">
    <name type="scientific">Beutenbergia cavernae (strain ATCC BAA-8 / DSM 12333 / CCUG 43141 / JCM 11478 / NBRC 16432 / NCIMB 13614 / HKI 0122)</name>
    <dbReference type="NCBI Taxonomy" id="471853"/>
    <lineage>
        <taxon>Bacteria</taxon>
        <taxon>Bacillati</taxon>
        <taxon>Actinomycetota</taxon>
        <taxon>Actinomycetes</taxon>
        <taxon>Micrococcales</taxon>
        <taxon>Beutenbergiaceae</taxon>
        <taxon>Beutenbergia</taxon>
    </lineage>
</organism>
<dbReference type="EMBL" id="CP001618">
    <property type="protein sequence ID" value="ACQ81742.1"/>
    <property type="molecule type" value="Genomic_DNA"/>
</dbReference>
<evidence type="ECO:0000256" key="6">
    <source>
        <dbReference type="ARBA" id="ARBA00023136"/>
    </source>
</evidence>
<evidence type="ECO:0000256" key="5">
    <source>
        <dbReference type="ARBA" id="ARBA00022989"/>
    </source>
</evidence>
<dbReference type="Proteomes" id="UP000007962">
    <property type="component" value="Chromosome"/>
</dbReference>
<proteinExistence type="inferred from homology"/>
<dbReference type="KEGG" id="bcv:Bcav_3500"/>
<evidence type="ECO:0000256" key="2">
    <source>
        <dbReference type="ARBA" id="ARBA00022448"/>
    </source>
</evidence>
<evidence type="ECO:0000256" key="7">
    <source>
        <dbReference type="RuleBase" id="RU363032"/>
    </source>
</evidence>
<dbReference type="Gene3D" id="1.10.3720.10">
    <property type="entry name" value="MetI-like"/>
    <property type="match status" value="1"/>
</dbReference>
<comment type="subcellular location">
    <subcellularLocation>
        <location evidence="1 7">Cell membrane</location>
        <topology evidence="1 7">Multi-pass membrane protein</topology>
    </subcellularLocation>
</comment>
<evidence type="ECO:0000256" key="1">
    <source>
        <dbReference type="ARBA" id="ARBA00004651"/>
    </source>
</evidence>
<feature type="transmembrane region" description="Helical" evidence="7">
    <location>
        <begin position="207"/>
        <end position="233"/>
    </location>
</feature>
<feature type="transmembrane region" description="Helical" evidence="7">
    <location>
        <begin position="151"/>
        <end position="168"/>
    </location>
</feature>
<dbReference type="Pfam" id="PF00528">
    <property type="entry name" value="BPD_transp_1"/>
    <property type="match status" value="1"/>
</dbReference>
<feature type="transmembrane region" description="Helical" evidence="7">
    <location>
        <begin position="20"/>
        <end position="41"/>
    </location>
</feature>
<gene>
    <name evidence="9" type="ordered locus">Bcav_3500</name>
</gene>
<sequence>MSGVVVPTRGTASRRGAGPAVWLAAAFLVLLAVAVLAPQVLAPGNPLATDPPAAFTPPGPAHWFGTDASGRDVATRVVHGARASLTIGVLATAIGVGLGLALGLLGARLVPGLAGRVLDTASTRFTEVMLAFPGLVLALFVITLYGPGPVTVTIAVGLSTAPGYARIIRAQVRQVASSGYVEAERLLGRPWPGIVARTIVPNAVWPLVAVVTLGIGQAVVWASALSYLGFGVAPPAPEWGAMLSDGRTYLTTAWWMSVFPGLAIVATALATASLGRFWQRRVRER</sequence>
<feature type="transmembrane region" description="Helical" evidence="7">
    <location>
        <begin position="253"/>
        <end position="275"/>
    </location>
</feature>
<dbReference type="CDD" id="cd06261">
    <property type="entry name" value="TM_PBP2"/>
    <property type="match status" value="1"/>
</dbReference>
<dbReference type="PANTHER" id="PTHR43386">
    <property type="entry name" value="OLIGOPEPTIDE TRANSPORT SYSTEM PERMEASE PROTEIN APPC"/>
    <property type="match status" value="1"/>
</dbReference>
<feature type="transmembrane region" description="Helical" evidence="7">
    <location>
        <begin position="85"/>
        <end position="107"/>
    </location>
</feature>
<evidence type="ECO:0000259" key="8">
    <source>
        <dbReference type="PROSITE" id="PS50928"/>
    </source>
</evidence>
<evidence type="ECO:0000313" key="10">
    <source>
        <dbReference type="Proteomes" id="UP000007962"/>
    </source>
</evidence>
<dbReference type="GO" id="GO:0005886">
    <property type="term" value="C:plasma membrane"/>
    <property type="evidence" value="ECO:0007669"/>
    <property type="project" value="UniProtKB-SubCell"/>
</dbReference>
<reference evidence="9 10" key="1">
    <citation type="journal article" date="2009" name="Stand. Genomic Sci.">
        <title>Complete genome sequence of Beutenbergia cavernae type strain (HKI 0122).</title>
        <authorList>
            <person name="Land M."/>
            <person name="Pukall R."/>
            <person name="Abt B."/>
            <person name="Goker M."/>
            <person name="Rohde M."/>
            <person name="Glavina Del Rio T."/>
            <person name="Tice H."/>
            <person name="Copeland A."/>
            <person name="Cheng J.F."/>
            <person name="Lucas S."/>
            <person name="Chen F."/>
            <person name="Nolan M."/>
            <person name="Bruce D."/>
            <person name="Goodwin L."/>
            <person name="Pitluck S."/>
            <person name="Ivanova N."/>
            <person name="Mavromatis K."/>
            <person name="Ovchinnikova G."/>
            <person name="Pati A."/>
            <person name="Chen A."/>
            <person name="Palaniappan K."/>
            <person name="Hauser L."/>
            <person name="Chang Y.J."/>
            <person name="Jefferies C.C."/>
            <person name="Saunders E."/>
            <person name="Brettin T."/>
            <person name="Detter J.C."/>
            <person name="Han C."/>
            <person name="Chain P."/>
            <person name="Bristow J."/>
            <person name="Eisen J.A."/>
            <person name="Markowitz V."/>
            <person name="Hugenholtz P."/>
            <person name="Kyrpides N.C."/>
            <person name="Klenk H.P."/>
            <person name="Lapidus A."/>
        </authorList>
    </citation>
    <scope>NUCLEOTIDE SEQUENCE [LARGE SCALE GENOMIC DNA]</scope>
    <source>
        <strain evidence="10">ATCC BAA-8 / DSM 12333 / NBRC 16432</strain>
    </source>
</reference>
<dbReference type="InterPro" id="IPR050366">
    <property type="entry name" value="BP-dependent_transpt_permease"/>
</dbReference>
<dbReference type="PANTHER" id="PTHR43386:SF25">
    <property type="entry name" value="PEPTIDE ABC TRANSPORTER PERMEASE PROTEIN"/>
    <property type="match status" value="1"/>
</dbReference>